<proteinExistence type="predicted"/>
<dbReference type="Proteomes" id="UP000603352">
    <property type="component" value="Unassembled WGS sequence"/>
</dbReference>
<sequence length="358" mass="38418">MIAGDPAVDGLAHDWTALTDTAPHLVRLRRRTEDLLSGLAAALPAMPVLDEDDLFRDADTERPPPAAGLGVVVCGSYGRGEAGPQADLDSYVLYDPRDAAGRRGDGCALAARQLAGRVHRAAAIAGIRQPADGGAFEATQSADALINTIGGVEDGNQITTRRLLMLLEGRALAGAPVFRRGLDGLIATYVQDHHGRDDPATFLLNDVIRYYRSICVDFEMKTRGAAAKGWGLRNVKLVFSRKLLYVSGVVAAGETAGLDVPAKRALLSRLLGRPPIDRLLDIYGPGPLLPALARYDRFLAALDDPVNRAALDVPPAEARGLPLYRMLKDEAAGFSRDLLTLINSRYPADHPLQLRLVL</sequence>
<reference evidence="2" key="1">
    <citation type="journal article" date="2019" name="Int. J. Syst. Evol. Microbiol.">
        <title>The Global Catalogue of Microorganisms (GCM) 10K type strain sequencing project: providing services to taxonomists for standard genome sequencing and annotation.</title>
        <authorList>
            <consortium name="The Broad Institute Genomics Platform"/>
            <consortium name="The Broad Institute Genome Sequencing Center for Infectious Disease"/>
            <person name="Wu L."/>
            <person name="Ma J."/>
        </authorList>
    </citation>
    <scope>NUCLEOTIDE SEQUENCE [LARGE SCALE GENOMIC DNA]</scope>
    <source>
        <strain evidence="2">CGMCC 1.10188</strain>
    </source>
</reference>
<evidence type="ECO:0000313" key="2">
    <source>
        <dbReference type="Proteomes" id="UP000603352"/>
    </source>
</evidence>
<accession>A0ABQ1I9P7</accession>
<protein>
    <recommendedName>
        <fullName evidence="3">Polymerase nucleotidyl transferase domain-containing protein</fullName>
    </recommendedName>
</protein>
<name>A0ABQ1I9P7_9PROT</name>
<comment type="caution">
    <text evidence="1">The sequence shown here is derived from an EMBL/GenBank/DDBJ whole genome shotgun (WGS) entry which is preliminary data.</text>
</comment>
<keyword evidence="2" id="KW-1185">Reference proteome</keyword>
<dbReference type="EMBL" id="BMDZ01000007">
    <property type="protein sequence ID" value="GGB30685.1"/>
    <property type="molecule type" value="Genomic_DNA"/>
</dbReference>
<evidence type="ECO:0000313" key="1">
    <source>
        <dbReference type="EMBL" id="GGB30685.1"/>
    </source>
</evidence>
<gene>
    <name evidence="1" type="ORF">GCM10011505_10090</name>
</gene>
<dbReference type="RefSeq" id="WP_372402775.1">
    <property type="nucleotide sequence ID" value="NZ_CP121009.1"/>
</dbReference>
<evidence type="ECO:0008006" key="3">
    <source>
        <dbReference type="Google" id="ProtNLM"/>
    </source>
</evidence>
<organism evidence="1 2">
    <name type="scientific">Tistrella bauzanensis</name>
    <dbReference type="NCBI Taxonomy" id="657419"/>
    <lineage>
        <taxon>Bacteria</taxon>
        <taxon>Pseudomonadati</taxon>
        <taxon>Pseudomonadota</taxon>
        <taxon>Alphaproteobacteria</taxon>
        <taxon>Geminicoccales</taxon>
        <taxon>Geminicoccaceae</taxon>
        <taxon>Tistrella</taxon>
    </lineage>
</organism>